<keyword evidence="1" id="KW-1133">Transmembrane helix</keyword>
<dbReference type="InterPro" id="IPR000917">
    <property type="entry name" value="Sulfatase_N"/>
</dbReference>
<dbReference type="Gene3D" id="3.40.720.10">
    <property type="entry name" value="Alkaline Phosphatase, subunit A"/>
    <property type="match status" value="1"/>
</dbReference>
<dbReference type="SUPFAM" id="SSF53649">
    <property type="entry name" value="Alkaline phosphatase-like"/>
    <property type="match status" value="1"/>
</dbReference>
<evidence type="ECO:0000313" key="4">
    <source>
        <dbReference type="EMBL" id="THH41169.1"/>
    </source>
</evidence>
<feature type="chain" id="PRO_5021021276" description="Sulfatase N-terminal domain-containing protein" evidence="2">
    <location>
        <begin position="22"/>
        <end position="810"/>
    </location>
</feature>
<name>A0A4S4NMK6_9BACT</name>
<dbReference type="OrthoDB" id="976866at2"/>
<feature type="transmembrane region" description="Helical" evidence="1">
    <location>
        <begin position="258"/>
        <end position="278"/>
    </location>
</feature>
<sequence length="810" mass="89402">MNAAHLARLLLFWLCCAGANAGAVIPGDAATVADTVYQNFTYEAENAGEVFLVWKPVNYPVTDGLNWNEDTRAEDSLLYTPMVGEDGRFSATLKLPVSAEFYFCFWITENDAGDIRDYWDVRVGATVAATPDRTIHRVGTVEGEEVSGVGIRDLYMILFGLLLVVYVVLRWAGRQRLRDRGVPAIHRILALGGALALLHLIARAEILGVTPHAALTNPRWTVVTVWAASLQDLLLVAGLVLLGWAAVAAARSRSQERWITAGFTVVTLLLAFTSQVNVDTVAYMGNPFTYQWLYYSEFLTATDAWSAIGEQASGGRVGELLAACLGVLVLSRIMELVLLWLPVRLGTLLLAGGLATAVIGSALLAHHRPPQAMAGQLGNAVTTFVGSVISSDAPSAFSEATLPAGALPFAESEYPLAAPMSLPDTTGRVRNLLFIVLESAGAVYFNTYTGQRGLEEPLQPYLDQSLVFEEVYAHAPSTNCSLVSLLTGIYPKLSYESVTKELTTVDFPSVPSILSERGYRTSFFSSADQSWQSGMEYLQHRGFDIVKDYRNIECEEQFRVDLNNYKEGGGIDDACLAEQFNNWVGEDTTTPFFSVLWTVQAHYPYYFKGEEHDYGVGNFSLNRYLNAVRHGTEVVDRVLQDLRRRGLDSTTLVVVTGDHGEAFQQHGHSGHGNTLYEEDLRVPLYFINPVLFDGRRYDGLAATKDIPATALSLLGVEVPEAWQGRKLLASRSDEVFFFAPWTQLYFGYRKGNTKYIFNETKNSVEVYDLAADPYEKRDLSATVPEAAIDSARIRIAAWVQSQSKLYDSFQ</sequence>
<evidence type="ECO:0000256" key="2">
    <source>
        <dbReference type="SAM" id="SignalP"/>
    </source>
</evidence>
<keyword evidence="5" id="KW-1185">Reference proteome</keyword>
<gene>
    <name evidence="4" type="ORF">E4021_00805</name>
</gene>
<dbReference type="EMBL" id="SRSF01000001">
    <property type="protein sequence ID" value="THH41169.1"/>
    <property type="molecule type" value="Genomic_DNA"/>
</dbReference>
<feature type="transmembrane region" description="Helical" evidence="1">
    <location>
        <begin position="222"/>
        <end position="246"/>
    </location>
</feature>
<dbReference type="AlphaFoldDB" id="A0A4S4NMK6"/>
<dbReference type="PANTHER" id="PTHR43751">
    <property type="entry name" value="SULFATASE"/>
    <property type="match status" value="1"/>
</dbReference>
<feature type="transmembrane region" description="Helical" evidence="1">
    <location>
        <begin position="347"/>
        <end position="365"/>
    </location>
</feature>
<comment type="caution">
    <text evidence="4">The sequence shown here is derived from an EMBL/GenBank/DDBJ whole genome shotgun (WGS) entry which is preliminary data.</text>
</comment>
<evidence type="ECO:0000313" key="5">
    <source>
        <dbReference type="Proteomes" id="UP000308528"/>
    </source>
</evidence>
<feature type="transmembrane region" description="Helical" evidence="1">
    <location>
        <begin position="320"/>
        <end position="341"/>
    </location>
</feature>
<dbReference type="PANTHER" id="PTHR43751:SF3">
    <property type="entry name" value="SULFATASE N-TERMINAL DOMAIN-CONTAINING PROTEIN"/>
    <property type="match status" value="1"/>
</dbReference>
<proteinExistence type="predicted"/>
<feature type="domain" description="Sulfatase N-terminal" evidence="3">
    <location>
        <begin position="430"/>
        <end position="716"/>
    </location>
</feature>
<dbReference type="RefSeq" id="WP_136455995.1">
    <property type="nucleotide sequence ID" value="NZ_SRSF01000001.1"/>
</dbReference>
<feature type="transmembrane region" description="Helical" evidence="1">
    <location>
        <begin position="154"/>
        <end position="172"/>
    </location>
</feature>
<evidence type="ECO:0000256" key="1">
    <source>
        <dbReference type="SAM" id="Phobius"/>
    </source>
</evidence>
<keyword evidence="1" id="KW-0472">Membrane</keyword>
<protein>
    <recommendedName>
        <fullName evidence="3">Sulfatase N-terminal domain-containing protein</fullName>
    </recommendedName>
</protein>
<keyword evidence="2" id="KW-0732">Signal</keyword>
<organism evidence="4 5">
    <name type="scientific">Neolewinella litorea</name>
    <dbReference type="NCBI Taxonomy" id="2562452"/>
    <lineage>
        <taxon>Bacteria</taxon>
        <taxon>Pseudomonadati</taxon>
        <taxon>Bacteroidota</taxon>
        <taxon>Saprospiria</taxon>
        <taxon>Saprospirales</taxon>
        <taxon>Lewinellaceae</taxon>
        <taxon>Neolewinella</taxon>
    </lineage>
</organism>
<keyword evidence="1" id="KW-0812">Transmembrane</keyword>
<feature type="signal peptide" evidence="2">
    <location>
        <begin position="1"/>
        <end position="21"/>
    </location>
</feature>
<evidence type="ECO:0000259" key="3">
    <source>
        <dbReference type="Pfam" id="PF00884"/>
    </source>
</evidence>
<reference evidence="4 5" key="1">
    <citation type="submission" date="2019-04" db="EMBL/GenBank/DDBJ databases">
        <title>Lewinella litorea sp. nov., isolated from a marine sand.</title>
        <authorList>
            <person name="Yoon J.-H."/>
        </authorList>
    </citation>
    <scope>NUCLEOTIDE SEQUENCE [LARGE SCALE GENOMIC DNA]</scope>
    <source>
        <strain evidence="4 5">HSMS-39</strain>
    </source>
</reference>
<dbReference type="InterPro" id="IPR052701">
    <property type="entry name" value="GAG_Ulvan_Degrading_Sulfatases"/>
</dbReference>
<accession>A0A4S4NMK6</accession>
<dbReference type="InterPro" id="IPR017850">
    <property type="entry name" value="Alkaline_phosphatase_core_sf"/>
</dbReference>
<dbReference type="Pfam" id="PF00884">
    <property type="entry name" value="Sulfatase"/>
    <property type="match status" value="1"/>
</dbReference>
<dbReference type="Proteomes" id="UP000308528">
    <property type="component" value="Unassembled WGS sequence"/>
</dbReference>
<feature type="transmembrane region" description="Helical" evidence="1">
    <location>
        <begin position="184"/>
        <end position="202"/>
    </location>
</feature>